<dbReference type="InterPro" id="IPR005825">
    <property type="entry name" value="Ribosomal_uL24_CS"/>
</dbReference>
<evidence type="ECO:0000259" key="9">
    <source>
        <dbReference type="SMART" id="SM00739"/>
    </source>
</evidence>
<dbReference type="eggNOG" id="KOG3401">
    <property type="taxonomic scope" value="Eukaryota"/>
</dbReference>
<dbReference type="PROSITE" id="PS01108">
    <property type="entry name" value="RIBOSOMAL_L24"/>
    <property type="match status" value="1"/>
</dbReference>
<dbReference type="InterPro" id="IPR008991">
    <property type="entry name" value="Translation_prot_SH3-like_sf"/>
</dbReference>
<dbReference type="GO" id="GO:0009507">
    <property type="term" value="C:chloroplast"/>
    <property type="evidence" value="ECO:0007669"/>
    <property type="project" value="UniProtKB-SubCell"/>
</dbReference>
<dbReference type="FunFam" id="2.30.30.30:FF:000009">
    <property type="entry name" value="60S ribosomal protein L26"/>
    <property type="match status" value="1"/>
</dbReference>
<name>D7G8N0_ECTSI</name>
<dbReference type="SUPFAM" id="SSF50104">
    <property type="entry name" value="Translation proteins SH3-like domain"/>
    <property type="match status" value="1"/>
</dbReference>
<gene>
    <name evidence="10" type="ORF">Esi_0091_0005</name>
</gene>
<dbReference type="CDD" id="cd06089">
    <property type="entry name" value="KOW_RPL26"/>
    <property type="match status" value="1"/>
</dbReference>
<dbReference type="Proteomes" id="UP000002630">
    <property type="component" value="Unassembled WGS sequence"/>
</dbReference>
<dbReference type="GO" id="GO:0006412">
    <property type="term" value="P:translation"/>
    <property type="evidence" value="ECO:0007669"/>
    <property type="project" value="InterPro"/>
</dbReference>
<evidence type="ECO:0000256" key="2">
    <source>
        <dbReference type="ARBA" id="ARBA00010618"/>
    </source>
</evidence>
<keyword evidence="11" id="KW-1185">Reference proteome</keyword>
<dbReference type="STRING" id="2880.D7G8N0"/>
<dbReference type="Pfam" id="PF16906">
    <property type="entry name" value="Ribosomal_L26"/>
    <property type="match status" value="1"/>
</dbReference>
<comment type="subcellular location">
    <subcellularLocation>
        <location evidence="1">Plastid</location>
        <location evidence="1">Chloroplast</location>
    </subcellularLocation>
</comment>
<dbReference type="OrthoDB" id="1688503at2759"/>
<dbReference type="AlphaFoldDB" id="D7G8N0"/>
<dbReference type="InterPro" id="IPR005756">
    <property type="entry name" value="Ribosomal_uL24_euk/arc"/>
</dbReference>
<dbReference type="InParanoid" id="D7G8N0"/>
<protein>
    <recommendedName>
        <fullName evidence="7">50S ribosomal protein L24, chloroplastic</fullName>
    </recommendedName>
</protein>
<keyword evidence="6" id="KW-0687">Ribonucleoprotein</keyword>
<dbReference type="GO" id="GO:0015934">
    <property type="term" value="C:large ribosomal subunit"/>
    <property type="evidence" value="ECO:0007669"/>
    <property type="project" value="InterPro"/>
</dbReference>
<evidence type="ECO:0000256" key="7">
    <source>
        <dbReference type="ARBA" id="ARBA00035361"/>
    </source>
</evidence>
<feature type="compositionally biased region" description="Low complexity" evidence="8">
    <location>
        <begin position="157"/>
        <end position="171"/>
    </location>
</feature>
<feature type="region of interest" description="Disordered" evidence="8">
    <location>
        <begin position="147"/>
        <end position="171"/>
    </location>
</feature>
<keyword evidence="5 10" id="KW-0689">Ribosomal protein</keyword>
<dbReference type="GO" id="GO:0003723">
    <property type="term" value="F:RNA binding"/>
    <property type="evidence" value="ECO:0007669"/>
    <property type="project" value="InterPro"/>
</dbReference>
<evidence type="ECO:0000256" key="3">
    <source>
        <dbReference type="ARBA" id="ARBA00022528"/>
    </source>
</evidence>
<evidence type="ECO:0000256" key="8">
    <source>
        <dbReference type="SAM" id="MobiDB-lite"/>
    </source>
</evidence>
<dbReference type="PANTHER" id="PTHR11143">
    <property type="entry name" value="60S RIBOSOMAL PROTEIN L26 FAMILY MEMBER"/>
    <property type="match status" value="1"/>
</dbReference>
<evidence type="ECO:0000256" key="4">
    <source>
        <dbReference type="ARBA" id="ARBA00022640"/>
    </source>
</evidence>
<dbReference type="FunCoup" id="D7G8N0">
    <property type="interactions" value="489"/>
</dbReference>
<evidence type="ECO:0000256" key="6">
    <source>
        <dbReference type="ARBA" id="ARBA00023274"/>
    </source>
</evidence>
<dbReference type="InterPro" id="IPR041988">
    <property type="entry name" value="Ribosomal_uL24_KOW"/>
</dbReference>
<feature type="domain" description="KOW" evidence="9">
    <location>
        <begin position="74"/>
        <end position="101"/>
    </location>
</feature>
<keyword evidence="4" id="KW-0934">Plastid</keyword>
<dbReference type="Gene3D" id="2.30.30.30">
    <property type="match status" value="1"/>
</dbReference>
<dbReference type="InterPro" id="IPR014722">
    <property type="entry name" value="Rib_uL2_dom2"/>
</dbReference>
<dbReference type="SMART" id="SM00739">
    <property type="entry name" value="KOW"/>
    <property type="match status" value="1"/>
</dbReference>
<proteinExistence type="inferred from homology"/>
<dbReference type="NCBIfam" id="TIGR01080">
    <property type="entry name" value="rplX_A_E"/>
    <property type="match status" value="1"/>
</dbReference>
<dbReference type="GO" id="GO:0003735">
    <property type="term" value="F:structural constituent of ribosome"/>
    <property type="evidence" value="ECO:0007669"/>
    <property type="project" value="InterPro"/>
</dbReference>
<keyword evidence="3" id="KW-0150">Chloroplast</keyword>
<reference evidence="10 11" key="1">
    <citation type="journal article" date="2010" name="Nature">
        <title>The Ectocarpus genome and the independent evolution of multicellularity in brown algae.</title>
        <authorList>
            <person name="Cock J.M."/>
            <person name="Sterck L."/>
            <person name="Rouze P."/>
            <person name="Scornet D."/>
            <person name="Allen A.E."/>
            <person name="Amoutzias G."/>
            <person name="Anthouard V."/>
            <person name="Artiguenave F."/>
            <person name="Aury J.M."/>
            <person name="Badger J.H."/>
            <person name="Beszteri B."/>
            <person name="Billiau K."/>
            <person name="Bonnet E."/>
            <person name="Bothwell J.H."/>
            <person name="Bowler C."/>
            <person name="Boyen C."/>
            <person name="Brownlee C."/>
            <person name="Carrano C.J."/>
            <person name="Charrier B."/>
            <person name="Cho G.Y."/>
            <person name="Coelho S.M."/>
            <person name="Collen J."/>
            <person name="Corre E."/>
            <person name="Da Silva C."/>
            <person name="Delage L."/>
            <person name="Delaroque N."/>
            <person name="Dittami S.M."/>
            <person name="Doulbeau S."/>
            <person name="Elias M."/>
            <person name="Farnham G."/>
            <person name="Gachon C.M."/>
            <person name="Gschloessl B."/>
            <person name="Heesch S."/>
            <person name="Jabbari K."/>
            <person name="Jubin C."/>
            <person name="Kawai H."/>
            <person name="Kimura K."/>
            <person name="Kloareg B."/>
            <person name="Kupper F.C."/>
            <person name="Lang D."/>
            <person name="Le Bail A."/>
            <person name="Leblanc C."/>
            <person name="Lerouge P."/>
            <person name="Lohr M."/>
            <person name="Lopez P.J."/>
            <person name="Martens C."/>
            <person name="Maumus F."/>
            <person name="Michel G."/>
            <person name="Miranda-Saavedra D."/>
            <person name="Morales J."/>
            <person name="Moreau H."/>
            <person name="Motomura T."/>
            <person name="Nagasato C."/>
            <person name="Napoli C.A."/>
            <person name="Nelson D.R."/>
            <person name="Nyvall-Collen P."/>
            <person name="Peters A.F."/>
            <person name="Pommier C."/>
            <person name="Potin P."/>
            <person name="Poulain J."/>
            <person name="Quesneville H."/>
            <person name="Read B."/>
            <person name="Rensing S.A."/>
            <person name="Ritter A."/>
            <person name="Rousvoal S."/>
            <person name="Samanta M."/>
            <person name="Samson G."/>
            <person name="Schroeder D.C."/>
            <person name="Segurens B."/>
            <person name="Strittmatter M."/>
            <person name="Tonon T."/>
            <person name="Tregear J.W."/>
            <person name="Valentin K."/>
            <person name="von Dassow P."/>
            <person name="Yamagishi T."/>
            <person name="Van de Peer Y."/>
            <person name="Wincker P."/>
        </authorList>
    </citation>
    <scope>NUCLEOTIDE SEQUENCE [LARGE SCALE GENOMIC DNA]</scope>
    <source>
        <strain evidence="11">Ec32 / CCAP1310/4</strain>
    </source>
</reference>
<organism evidence="10 11">
    <name type="scientific">Ectocarpus siliculosus</name>
    <name type="common">Brown alga</name>
    <name type="synonym">Conferva siliculosa</name>
    <dbReference type="NCBI Taxonomy" id="2880"/>
    <lineage>
        <taxon>Eukaryota</taxon>
        <taxon>Sar</taxon>
        <taxon>Stramenopiles</taxon>
        <taxon>Ochrophyta</taxon>
        <taxon>PX clade</taxon>
        <taxon>Phaeophyceae</taxon>
        <taxon>Ectocarpales</taxon>
        <taxon>Ectocarpaceae</taxon>
        <taxon>Ectocarpus</taxon>
    </lineage>
</organism>
<evidence type="ECO:0000313" key="10">
    <source>
        <dbReference type="EMBL" id="CBJ28054.1"/>
    </source>
</evidence>
<evidence type="ECO:0000256" key="5">
    <source>
        <dbReference type="ARBA" id="ARBA00022980"/>
    </source>
</evidence>
<dbReference type="EMBL" id="FN649760">
    <property type="protein sequence ID" value="CBJ28054.1"/>
    <property type="molecule type" value="Genomic_DNA"/>
</dbReference>
<evidence type="ECO:0000256" key="1">
    <source>
        <dbReference type="ARBA" id="ARBA00004229"/>
    </source>
</evidence>
<evidence type="ECO:0000313" key="11">
    <source>
        <dbReference type="Proteomes" id="UP000002630"/>
    </source>
</evidence>
<comment type="similarity">
    <text evidence="2">Belongs to the universal ribosomal protein uL24 family.</text>
</comment>
<dbReference type="Pfam" id="PF00467">
    <property type="entry name" value="KOW"/>
    <property type="match status" value="1"/>
</dbReference>
<accession>D7G8N0</accession>
<sequence length="171" mass="18723">MTQATFLCHPAGSQDVGGGSTCSSFDMKLNPNVASSRRKSRKAHFGAHSEARRVLMSAGLSKDLFEKYNVRSLPVRAGDEVMVVRGAYKNREGKVETCYRRKFVIHIERITREKANGNTVHVGIHPSKVQITKIKMDKDRVALLARKDRSRNGGKPAAGAADADVNMAGVD</sequence>
<dbReference type="InterPro" id="IPR005824">
    <property type="entry name" value="KOW"/>
</dbReference>